<sequence length="256" mass="28915">MKCSGFPDKIKEVNSNYRGKIKSITFIVQQQKEEKKIFKWLFAPHDIDFYISFPYYKCKQYHCGTVAIPQSPVKNEVFDMTGNGVVSKIPIKFSYHKDGNIHFKPTNIVANSKDRCLKLAVLKGTPLDQLVGDPIFTIGFEGLEKFEGLSKHKSRDGNQEVLLPIPKDIINFEIQAFAGPSQKSIDGQVKSGSVPWFQLNGNTTEGKPIYIGVYAILSRKSHIIDINKNGLYVLVGFDRSKLCETGRVKSLYLFAR</sequence>
<evidence type="ECO:0000313" key="1">
    <source>
        <dbReference type="EMBL" id="PIS21987.1"/>
    </source>
</evidence>
<name>A0A2H0XAM9_UNCKA</name>
<gene>
    <name evidence="1" type="ORF">COT50_04345</name>
</gene>
<organism evidence="1 2">
    <name type="scientific">candidate division WWE3 bacterium CG08_land_8_20_14_0_20_41_10</name>
    <dbReference type="NCBI Taxonomy" id="1975085"/>
    <lineage>
        <taxon>Bacteria</taxon>
        <taxon>Katanobacteria</taxon>
    </lineage>
</organism>
<proteinExistence type="predicted"/>
<reference evidence="2" key="1">
    <citation type="submission" date="2017-09" db="EMBL/GenBank/DDBJ databases">
        <title>Depth-based differentiation of microbial function through sediment-hosted aquifers and enrichment of novel symbionts in the deep terrestrial subsurface.</title>
        <authorList>
            <person name="Probst A.J."/>
            <person name="Ladd B."/>
            <person name="Jarett J.K."/>
            <person name="Geller-Mcgrath D.E."/>
            <person name="Sieber C.M.K."/>
            <person name="Emerson J.B."/>
            <person name="Anantharaman K."/>
            <person name="Thomas B.C."/>
            <person name="Malmstrom R."/>
            <person name="Stieglmeier M."/>
            <person name="Klingl A."/>
            <person name="Woyke T."/>
            <person name="Ryan C.M."/>
            <person name="Banfield J.F."/>
        </authorList>
    </citation>
    <scope>NUCLEOTIDE SEQUENCE [LARGE SCALE GENOMIC DNA]</scope>
</reference>
<comment type="caution">
    <text evidence="1">The sequence shown here is derived from an EMBL/GenBank/DDBJ whole genome shotgun (WGS) entry which is preliminary data.</text>
</comment>
<dbReference type="AlphaFoldDB" id="A0A2H0XAM9"/>
<dbReference type="Proteomes" id="UP000231252">
    <property type="component" value="Unassembled WGS sequence"/>
</dbReference>
<dbReference type="EMBL" id="PEYU01000099">
    <property type="protein sequence ID" value="PIS21987.1"/>
    <property type="molecule type" value="Genomic_DNA"/>
</dbReference>
<evidence type="ECO:0000313" key="2">
    <source>
        <dbReference type="Proteomes" id="UP000231252"/>
    </source>
</evidence>
<accession>A0A2H0XAM9</accession>
<protein>
    <submittedName>
        <fullName evidence="1">Uncharacterized protein</fullName>
    </submittedName>
</protein>